<evidence type="ECO:0000313" key="2">
    <source>
        <dbReference type="Proteomes" id="UP000251075"/>
    </source>
</evidence>
<proteinExistence type="predicted"/>
<protein>
    <submittedName>
        <fullName evidence="1">Uncharacterized protein</fullName>
    </submittedName>
</protein>
<dbReference type="AlphaFoldDB" id="A0A364NYG6"/>
<dbReference type="RefSeq" id="WP_112144276.1">
    <property type="nucleotide sequence ID" value="NZ_PGTO01000006.1"/>
</dbReference>
<gene>
    <name evidence="1" type="ORF">CU669_10115</name>
</gene>
<dbReference type="Proteomes" id="UP000251075">
    <property type="component" value="Unassembled WGS sequence"/>
</dbReference>
<name>A0A364NYG6_9PROT</name>
<dbReference type="OrthoDB" id="7359962at2"/>
<organism evidence="1 2">
    <name type="scientific">Paramagnetospirillum kuznetsovii</name>
    <dbReference type="NCBI Taxonomy" id="2053833"/>
    <lineage>
        <taxon>Bacteria</taxon>
        <taxon>Pseudomonadati</taxon>
        <taxon>Pseudomonadota</taxon>
        <taxon>Alphaproteobacteria</taxon>
        <taxon>Rhodospirillales</taxon>
        <taxon>Magnetospirillaceae</taxon>
        <taxon>Paramagnetospirillum</taxon>
    </lineage>
</organism>
<sequence>MIGWLQSLFLDKRAREALQGRAPLPPRPRLHVVTVPPRERDVHAALAEAEERMRRLPPEKAQLIRTAMAVRRASQSALAHLSDDEMDKLRSVAEKALLGGGR</sequence>
<comment type="caution">
    <text evidence="1">The sequence shown here is derived from an EMBL/GenBank/DDBJ whole genome shotgun (WGS) entry which is preliminary data.</text>
</comment>
<keyword evidence="2" id="KW-1185">Reference proteome</keyword>
<accession>A0A364NYG6</accession>
<evidence type="ECO:0000313" key="1">
    <source>
        <dbReference type="EMBL" id="RAU22040.1"/>
    </source>
</evidence>
<dbReference type="EMBL" id="PGTO01000006">
    <property type="protein sequence ID" value="RAU22040.1"/>
    <property type="molecule type" value="Genomic_DNA"/>
</dbReference>
<reference evidence="1 2" key="1">
    <citation type="submission" date="2017-11" db="EMBL/GenBank/DDBJ databases">
        <title>Draft genome sequence of magnetotactic bacterium Magnetospirillum kuznetsovii LBB-42.</title>
        <authorList>
            <person name="Grouzdev D.S."/>
            <person name="Rysina M.S."/>
            <person name="Baslerov R.V."/>
            <person name="Koziaeva V."/>
        </authorList>
    </citation>
    <scope>NUCLEOTIDE SEQUENCE [LARGE SCALE GENOMIC DNA]</scope>
    <source>
        <strain evidence="1 2">LBB-42</strain>
    </source>
</reference>